<dbReference type="InterPro" id="IPR011009">
    <property type="entry name" value="Kinase-like_dom_sf"/>
</dbReference>
<evidence type="ECO:0000256" key="8">
    <source>
        <dbReference type="ARBA" id="ARBA00022741"/>
    </source>
</evidence>
<dbReference type="NCBIfam" id="NF002475">
    <property type="entry name" value="PRK01723.1"/>
    <property type="match status" value="1"/>
</dbReference>
<proteinExistence type="inferred from homology"/>
<dbReference type="AlphaFoldDB" id="A0A4R6YNS4"/>
<keyword evidence="8 15" id="KW-0547">Nucleotide-binding</keyword>
<organism evidence="16 17">
    <name type="scientific">Tahibacter aquaticus</name>
    <dbReference type="NCBI Taxonomy" id="520092"/>
    <lineage>
        <taxon>Bacteria</taxon>
        <taxon>Pseudomonadati</taxon>
        <taxon>Pseudomonadota</taxon>
        <taxon>Gammaproteobacteria</taxon>
        <taxon>Lysobacterales</taxon>
        <taxon>Rhodanobacteraceae</taxon>
        <taxon>Tahibacter</taxon>
    </lineage>
</organism>
<sequence length="256" mass="28233">MSEAILKTTAGGAILCDASLAAQVDERWFDPQHWGGPHGATITAGGRGAAWMVTTPAGAGVLRHYRRGGAMARLFRDWYFWHGAEETRPFREFRLLQHLQRLGLPAPQAVAARYRRRGLFYQADLLMRRIAEAQTLAEILLAGQLDAALMQRIGALIARFHQAGIWHADLNAHNVLRARDAVYLIDFDRGQVRAPADTWQQQNLARLRRSLLKLGAAAAGEAAFEVGLWQPLRQAHASALSQAHNASPGTPAEPEQ</sequence>
<evidence type="ECO:0000256" key="1">
    <source>
        <dbReference type="ARBA" id="ARBA00004515"/>
    </source>
</evidence>
<evidence type="ECO:0000313" key="17">
    <source>
        <dbReference type="Proteomes" id="UP000295293"/>
    </source>
</evidence>
<reference evidence="16 17" key="1">
    <citation type="submission" date="2019-03" db="EMBL/GenBank/DDBJ databases">
        <title>Genomic Encyclopedia of Type Strains, Phase IV (KMG-IV): sequencing the most valuable type-strain genomes for metagenomic binning, comparative biology and taxonomic classification.</title>
        <authorList>
            <person name="Goeker M."/>
        </authorList>
    </citation>
    <scope>NUCLEOTIDE SEQUENCE [LARGE SCALE GENOMIC DNA]</scope>
    <source>
        <strain evidence="16 17">DSM 21667</strain>
    </source>
</reference>
<gene>
    <name evidence="15" type="primary">kdkA</name>
    <name evidence="16" type="ORF">DFR29_11649</name>
</gene>
<keyword evidence="9 15" id="KW-0418">Kinase</keyword>
<keyword evidence="11 15" id="KW-0448">Lipopolysaccharide biosynthesis</keyword>
<dbReference type="GO" id="GO:0005886">
    <property type="term" value="C:plasma membrane"/>
    <property type="evidence" value="ECO:0007669"/>
    <property type="project" value="UniProtKB-SubCell"/>
</dbReference>
<comment type="subcellular location">
    <subcellularLocation>
        <location evidence="1 15">Cell inner membrane</location>
        <topology evidence="1 15">Peripheral membrane protein</topology>
        <orientation evidence="1 15">Cytoplasmic side</orientation>
    </subcellularLocation>
</comment>
<evidence type="ECO:0000256" key="12">
    <source>
        <dbReference type="ARBA" id="ARBA00023136"/>
    </source>
</evidence>
<evidence type="ECO:0000256" key="10">
    <source>
        <dbReference type="ARBA" id="ARBA00022840"/>
    </source>
</evidence>
<evidence type="ECO:0000256" key="2">
    <source>
        <dbReference type="ARBA" id="ARBA00004713"/>
    </source>
</evidence>
<protein>
    <recommendedName>
        <fullName evidence="13 15">3-deoxy-D-manno-octulosonic acid kinase</fullName>
        <shortName evidence="15">Kdo kinase</shortName>
        <ecNumber evidence="4 15">2.7.1.166</ecNumber>
    </recommendedName>
</protein>
<evidence type="ECO:0000256" key="14">
    <source>
        <dbReference type="ARBA" id="ARBA00034417"/>
    </source>
</evidence>
<dbReference type="InterPro" id="IPR022826">
    <property type="entry name" value="KDO_kinase"/>
</dbReference>
<keyword evidence="12 15" id="KW-0472">Membrane</keyword>
<comment type="pathway">
    <text evidence="2 15">Bacterial outer membrane biogenesis; LPS core biosynthesis.</text>
</comment>
<dbReference type="Pfam" id="PF06293">
    <property type="entry name" value="Kdo"/>
    <property type="match status" value="1"/>
</dbReference>
<dbReference type="RefSeq" id="WP_133820822.1">
    <property type="nucleotide sequence ID" value="NZ_SNZH01000016.1"/>
</dbReference>
<keyword evidence="17" id="KW-1185">Reference proteome</keyword>
<dbReference type="OrthoDB" id="6854449at2"/>
<dbReference type="SUPFAM" id="SSF56112">
    <property type="entry name" value="Protein kinase-like (PK-like)"/>
    <property type="match status" value="1"/>
</dbReference>
<evidence type="ECO:0000256" key="13">
    <source>
        <dbReference type="ARBA" id="ARBA00029511"/>
    </source>
</evidence>
<dbReference type="GO" id="GO:0016773">
    <property type="term" value="F:phosphotransferase activity, alcohol group as acceptor"/>
    <property type="evidence" value="ECO:0007669"/>
    <property type="project" value="UniProtKB-UniRule"/>
</dbReference>
<accession>A0A4R6YNS4</accession>
<keyword evidence="7 15" id="KW-0808">Transferase</keyword>
<evidence type="ECO:0000256" key="3">
    <source>
        <dbReference type="ARBA" id="ARBA00010327"/>
    </source>
</evidence>
<feature type="active site" evidence="15">
    <location>
        <position position="169"/>
    </location>
</feature>
<keyword evidence="10 15" id="KW-0067">ATP-binding</keyword>
<dbReference type="GO" id="GO:0005524">
    <property type="term" value="F:ATP binding"/>
    <property type="evidence" value="ECO:0007669"/>
    <property type="project" value="UniProtKB-UniRule"/>
</dbReference>
<dbReference type="GO" id="GO:0016301">
    <property type="term" value="F:kinase activity"/>
    <property type="evidence" value="ECO:0007669"/>
    <property type="project" value="UniProtKB-KW"/>
</dbReference>
<comment type="similarity">
    <text evidence="3 15">Belongs to the protein kinase superfamily. KdkA/RfaP family.</text>
</comment>
<dbReference type="UniPathway" id="UPA00958"/>
<keyword evidence="5 15" id="KW-1003">Cell membrane</keyword>
<evidence type="ECO:0000256" key="7">
    <source>
        <dbReference type="ARBA" id="ARBA00022679"/>
    </source>
</evidence>
<dbReference type="EC" id="2.7.1.166" evidence="4 15"/>
<evidence type="ECO:0000256" key="4">
    <source>
        <dbReference type="ARBA" id="ARBA00011988"/>
    </source>
</evidence>
<name>A0A4R6YNS4_9GAMM</name>
<evidence type="ECO:0000256" key="11">
    <source>
        <dbReference type="ARBA" id="ARBA00022985"/>
    </source>
</evidence>
<evidence type="ECO:0000256" key="5">
    <source>
        <dbReference type="ARBA" id="ARBA00022475"/>
    </source>
</evidence>
<dbReference type="Gene3D" id="1.10.510.10">
    <property type="entry name" value="Transferase(Phosphotransferase) domain 1"/>
    <property type="match status" value="1"/>
</dbReference>
<comment type="function">
    <text evidence="15">Catalyzes the ATP-dependent phosphorylation of the 3-deoxy-D-manno-octulosonic acid (Kdo) residue in Kdo-lipid IV(A) at the 4-OH position.</text>
</comment>
<dbReference type="GO" id="GO:0009244">
    <property type="term" value="P:lipopolysaccharide core region biosynthetic process"/>
    <property type="evidence" value="ECO:0007669"/>
    <property type="project" value="UniProtKB-UniRule"/>
</dbReference>
<evidence type="ECO:0000256" key="6">
    <source>
        <dbReference type="ARBA" id="ARBA00022519"/>
    </source>
</evidence>
<dbReference type="Proteomes" id="UP000295293">
    <property type="component" value="Unassembled WGS sequence"/>
</dbReference>
<dbReference type="HAMAP" id="MF_00521">
    <property type="entry name" value="KDO_kinase"/>
    <property type="match status" value="1"/>
</dbReference>
<comment type="caution">
    <text evidence="16">The sequence shown here is derived from an EMBL/GenBank/DDBJ whole genome shotgun (WGS) entry which is preliminary data.</text>
</comment>
<keyword evidence="6 15" id="KW-0997">Cell inner membrane</keyword>
<evidence type="ECO:0000256" key="9">
    <source>
        <dbReference type="ARBA" id="ARBA00022777"/>
    </source>
</evidence>
<evidence type="ECO:0000256" key="15">
    <source>
        <dbReference type="HAMAP-Rule" id="MF_00521"/>
    </source>
</evidence>
<dbReference type="EMBL" id="SNZH01000016">
    <property type="protein sequence ID" value="TDR39350.1"/>
    <property type="molecule type" value="Genomic_DNA"/>
</dbReference>
<evidence type="ECO:0000313" key="16">
    <source>
        <dbReference type="EMBL" id="TDR39350.1"/>
    </source>
</evidence>
<comment type="catalytic activity">
    <reaction evidence="14 15">
        <text>an alpha-Kdo-(2-&gt;6)-lipid IVA + ATP = a 4-O-phospho-alpha-Kdo-(2-&gt;6)-lipid IVA + ADP + H(+)</text>
        <dbReference type="Rhea" id="RHEA:74271"/>
        <dbReference type="ChEBI" id="CHEBI:15378"/>
        <dbReference type="ChEBI" id="CHEBI:30616"/>
        <dbReference type="ChEBI" id="CHEBI:176428"/>
        <dbReference type="ChEBI" id="CHEBI:193140"/>
        <dbReference type="ChEBI" id="CHEBI:456216"/>
        <dbReference type="EC" id="2.7.1.166"/>
    </reaction>
</comment>